<dbReference type="Pfam" id="PF00172">
    <property type="entry name" value="Zn_clus"/>
    <property type="match status" value="1"/>
</dbReference>
<organism evidence="8 9">
    <name type="scientific">Trematosphaeria pertusa</name>
    <dbReference type="NCBI Taxonomy" id="390896"/>
    <lineage>
        <taxon>Eukaryota</taxon>
        <taxon>Fungi</taxon>
        <taxon>Dikarya</taxon>
        <taxon>Ascomycota</taxon>
        <taxon>Pezizomycotina</taxon>
        <taxon>Dothideomycetes</taxon>
        <taxon>Pleosporomycetidae</taxon>
        <taxon>Pleosporales</taxon>
        <taxon>Massarineae</taxon>
        <taxon>Trematosphaeriaceae</taxon>
        <taxon>Trematosphaeria</taxon>
    </lineage>
</organism>
<dbReference type="InterPro" id="IPR001138">
    <property type="entry name" value="Zn2Cys6_DnaBD"/>
</dbReference>
<dbReference type="EMBL" id="ML987189">
    <property type="protein sequence ID" value="KAF2255645.1"/>
    <property type="molecule type" value="Genomic_DNA"/>
</dbReference>
<dbReference type="InterPro" id="IPR036864">
    <property type="entry name" value="Zn2-C6_fun-type_DNA-bd_sf"/>
</dbReference>
<dbReference type="CDD" id="cd00067">
    <property type="entry name" value="GAL4"/>
    <property type="match status" value="1"/>
</dbReference>
<accession>A0A6A6IYL7</accession>
<feature type="domain" description="Zn(2)-C6 fungal-type" evidence="7">
    <location>
        <begin position="52"/>
        <end position="82"/>
    </location>
</feature>
<dbReference type="GO" id="GO:0008270">
    <property type="term" value="F:zinc ion binding"/>
    <property type="evidence" value="ECO:0007669"/>
    <property type="project" value="InterPro"/>
</dbReference>
<name>A0A6A6IYL7_9PLEO</name>
<feature type="region of interest" description="Disordered" evidence="6">
    <location>
        <begin position="1"/>
        <end position="46"/>
    </location>
</feature>
<dbReference type="SUPFAM" id="SSF57701">
    <property type="entry name" value="Zn2/Cys6 DNA-binding domain"/>
    <property type="match status" value="1"/>
</dbReference>
<dbReference type="Pfam" id="PF04082">
    <property type="entry name" value="Fungal_trans"/>
    <property type="match status" value="1"/>
</dbReference>
<dbReference type="PANTHER" id="PTHR47338:SF10">
    <property type="entry name" value="TRANSCRIPTION FACTOR DOMAIN-CONTAINING PROTEIN-RELATED"/>
    <property type="match status" value="1"/>
</dbReference>
<dbReference type="SMART" id="SM00906">
    <property type="entry name" value="Fungal_trans"/>
    <property type="match status" value="1"/>
</dbReference>
<feature type="region of interest" description="Disordered" evidence="6">
    <location>
        <begin position="671"/>
        <end position="800"/>
    </location>
</feature>
<dbReference type="PROSITE" id="PS00463">
    <property type="entry name" value="ZN2_CY6_FUNGAL_1"/>
    <property type="match status" value="1"/>
</dbReference>
<dbReference type="SMART" id="SM00066">
    <property type="entry name" value="GAL4"/>
    <property type="match status" value="1"/>
</dbReference>
<feature type="compositionally biased region" description="Polar residues" evidence="6">
    <location>
        <begin position="707"/>
        <end position="725"/>
    </location>
</feature>
<dbReference type="GeneID" id="54584024"/>
<evidence type="ECO:0000313" key="8">
    <source>
        <dbReference type="EMBL" id="KAF2255645.1"/>
    </source>
</evidence>
<feature type="compositionally biased region" description="Low complexity" evidence="6">
    <location>
        <begin position="785"/>
        <end position="800"/>
    </location>
</feature>
<keyword evidence="9" id="KW-1185">Reference proteome</keyword>
<dbReference type="GO" id="GO:0005634">
    <property type="term" value="C:nucleus"/>
    <property type="evidence" value="ECO:0007669"/>
    <property type="project" value="UniProtKB-SubCell"/>
</dbReference>
<feature type="compositionally biased region" description="Low complexity" evidence="6">
    <location>
        <begin position="739"/>
        <end position="768"/>
    </location>
</feature>
<dbReference type="OrthoDB" id="5600212at2759"/>
<dbReference type="AlphaFoldDB" id="A0A6A6IYL7"/>
<dbReference type="GO" id="GO:0000981">
    <property type="term" value="F:DNA-binding transcription factor activity, RNA polymerase II-specific"/>
    <property type="evidence" value="ECO:0007669"/>
    <property type="project" value="InterPro"/>
</dbReference>
<dbReference type="PANTHER" id="PTHR47338">
    <property type="entry name" value="ZN(II)2CYS6 TRANSCRIPTION FACTOR (EUROFUNG)-RELATED"/>
    <property type="match status" value="1"/>
</dbReference>
<dbReference type="RefSeq" id="XP_033690649.1">
    <property type="nucleotide sequence ID" value="XM_033830694.1"/>
</dbReference>
<reference evidence="8" key="1">
    <citation type="journal article" date="2020" name="Stud. Mycol.">
        <title>101 Dothideomycetes genomes: a test case for predicting lifestyles and emergence of pathogens.</title>
        <authorList>
            <person name="Haridas S."/>
            <person name="Albert R."/>
            <person name="Binder M."/>
            <person name="Bloem J."/>
            <person name="Labutti K."/>
            <person name="Salamov A."/>
            <person name="Andreopoulos B."/>
            <person name="Baker S."/>
            <person name="Barry K."/>
            <person name="Bills G."/>
            <person name="Bluhm B."/>
            <person name="Cannon C."/>
            <person name="Castanera R."/>
            <person name="Culley D."/>
            <person name="Daum C."/>
            <person name="Ezra D."/>
            <person name="Gonzalez J."/>
            <person name="Henrissat B."/>
            <person name="Kuo A."/>
            <person name="Liang C."/>
            <person name="Lipzen A."/>
            <person name="Lutzoni F."/>
            <person name="Magnuson J."/>
            <person name="Mondo S."/>
            <person name="Nolan M."/>
            <person name="Ohm R."/>
            <person name="Pangilinan J."/>
            <person name="Park H.-J."/>
            <person name="Ramirez L."/>
            <person name="Alfaro M."/>
            <person name="Sun H."/>
            <person name="Tritt A."/>
            <person name="Yoshinaga Y."/>
            <person name="Zwiers L.-H."/>
            <person name="Turgeon B."/>
            <person name="Goodwin S."/>
            <person name="Spatafora J."/>
            <person name="Crous P."/>
            <person name="Grigoriev I."/>
        </authorList>
    </citation>
    <scope>NUCLEOTIDE SEQUENCE</scope>
    <source>
        <strain evidence="8">CBS 122368</strain>
    </source>
</reference>
<feature type="compositionally biased region" description="Polar residues" evidence="6">
    <location>
        <begin position="16"/>
        <end position="40"/>
    </location>
</feature>
<evidence type="ECO:0000256" key="1">
    <source>
        <dbReference type="ARBA" id="ARBA00004123"/>
    </source>
</evidence>
<dbReference type="PROSITE" id="PS50048">
    <property type="entry name" value="ZN2_CY6_FUNGAL_2"/>
    <property type="match status" value="1"/>
</dbReference>
<sequence>MPSPESESPDEGFFNDLSQQPESNETRQSPTGTTNSQDAQGQDAASKPKRIACVLCRKRKLRCDGARPTCGTCKRLSHDCAYDEVRKKSGPKRGYVKLLEARLQQVETLLKNQETTDPHKDVSRQDSTSAYVASTLQQPLPHTSDYLAAPDKTPSGVSPGPDVFQNGGANAGSAEGEFPWEMIGLGLDEPLPPQDVMNDLYQIYFAKIHPSVPIIHRPRFMAAMNLAPHMRPPVCLRYIMWTLAASVTDKYDALQGHFYQRARKYAQTDEMRGHGESTITLAHCQAWILTATYEFKQMYFPRAWLSSGRATRLAQMMQLHRLDGVGLDVKQCLPPPKDWTEREERRRTFWMAFCVDRYASIGTGWPMTIDERDILTNLPASEEAFEKSKPMPTGSLEQALSPNSIGNLQPFGGIVLTAALFGRNLLHLHRPGPDDCDDDLNGGFWTRHRTIESILLQTSLGLPDHLRLPTGLSDPNVVFLNMSIHTSSICLHQAAIFKADKHHLPVNVSNESKIRCVTAAAEIASLMRMISHMDLAAMNPFISFCVYVAARVFVQYLKTRPKDQQMNSSLRFLLQAMQALRRKNPLTESFLVQLDLDLESAGILGQQKPYLPPNPSGAVSNHHTEHVNNHMAAGFETTTSIDPLFEIRESQNPNASINQYGNGERAATAAKNNNMPHIPGTQPGPPFHISSVTKINLEPQNPAPFVPSQSGPQLVPSNFNLSADNNEMDISPDTASVDQPSPATTTNSQSQQSRGGSTSHSSYSPGQGIEHLPYRPSPRMSNRVPLPHTTSPNNTTNTNANFFPPSDDMFSAYVTGNPGSMNGADNGFLMGPEWELAGMGPGTGMTPMSDGGWNQLLESVNLGWDGMGPPHDAPPGR</sequence>
<dbReference type="GO" id="GO:0003677">
    <property type="term" value="F:DNA binding"/>
    <property type="evidence" value="ECO:0007669"/>
    <property type="project" value="InterPro"/>
</dbReference>
<evidence type="ECO:0000256" key="4">
    <source>
        <dbReference type="ARBA" id="ARBA00023163"/>
    </source>
</evidence>
<dbReference type="CDD" id="cd12148">
    <property type="entry name" value="fungal_TF_MHR"/>
    <property type="match status" value="1"/>
</dbReference>
<keyword evidence="2" id="KW-0479">Metal-binding</keyword>
<evidence type="ECO:0000256" key="5">
    <source>
        <dbReference type="ARBA" id="ARBA00023242"/>
    </source>
</evidence>
<dbReference type="Gene3D" id="4.10.240.10">
    <property type="entry name" value="Zn(2)-C6 fungal-type DNA-binding domain"/>
    <property type="match status" value="1"/>
</dbReference>
<dbReference type="Proteomes" id="UP000800094">
    <property type="component" value="Unassembled WGS sequence"/>
</dbReference>
<dbReference type="GO" id="GO:0006351">
    <property type="term" value="P:DNA-templated transcription"/>
    <property type="evidence" value="ECO:0007669"/>
    <property type="project" value="InterPro"/>
</dbReference>
<evidence type="ECO:0000259" key="7">
    <source>
        <dbReference type="PROSITE" id="PS50048"/>
    </source>
</evidence>
<keyword evidence="4" id="KW-0804">Transcription</keyword>
<dbReference type="InterPro" id="IPR050815">
    <property type="entry name" value="TF_fung"/>
</dbReference>
<evidence type="ECO:0000256" key="3">
    <source>
        <dbReference type="ARBA" id="ARBA00023015"/>
    </source>
</evidence>
<evidence type="ECO:0000313" key="9">
    <source>
        <dbReference type="Proteomes" id="UP000800094"/>
    </source>
</evidence>
<evidence type="ECO:0000256" key="2">
    <source>
        <dbReference type="ARBA" id="ARBA00022723"/>
    </source>
</evidence>
<keyword evidence="3" id="KW-0805">Transcription regulation</keyword>
<comment type="subcellular location">
    <subcellularLocation>
        <location evidence="1">Nucleus</location>
    </subcellularLocation>
</comment>
<dbReference type="InterPro" id="IPR007219">
    <property type="entry name" value="XnlR_reg_dom"/>
</dbReference>
<gene>
    <name evidence="8" type="ORF">BU26DRAFT_526338</name>
</gene>
<protein>
    <recommendedName>
        <fullName evidence="7">Zn(2)-C6 fungal-type domain-containing protein</fullName>
    </recommendedName>
</protein>
<keyword evidence="5" id="KW-0539">Nucleus</keyword>
<proteinExistence type="predicted"/>
<evidence type="ECO:0000256" key="6">
    <source>
        <dbReference type="SAM" id="MobiDB-lite"/>
    </source>
</evidence>